<evidence type="ECO:0000313" key="3">
    <source>
        <dbReference type="EMBL" id="MBC5685269.1"/>
    </source>
</evidence>
<dbReference type="RefSeq" id="WP_118281095.1">
    <property type="nucleotide sequence ID" value="NZ_JACOPG010000001.1"/>
</dbReference>
<keyword evidence="2" id="KW-0472">Membrane</keyword>
<evidence type="ECO:0000313" key="4">
    <source>
        <dbReference type="Proteomes" id="UP000643810"/>
    </source>
</evidence>
<reference evidence="3 4" key="1">
    <citation type="submission" date="2020-08" db="EMBL/GenBank/DDBJ databases">
        <title>Genome public.</title>
        <authorList>
            <person name="Liu C."/>
            <person name="Sun Q."/>
        </authorList>
    </citation>
    <scope>NUCLEOTIDE SEQUENCE [LARGE SCALE GENOMIC DNA]</scope>
    <source>
        <strain evidence="3 4">NSJ-9</strain>
    </source>
</reference>
<dbReference type="InterPro" id="IPR046118">
    <property type="entry name" value="DUF6115"/>
</dbReference>
<keyword evidence="4" id="KW-1185">Reference proteome</keyword>
<sequence>MTGLQIAMIVIGMVCLIGSFFVSEKLSKADLEEMKKMSEQEIKVILDARMQDASAQIDEKIQDKVEDAVAQIERGGEKETNEKILAISEYSDTVLTSMNKSHDEIVFLYDMLNDKQERVTELMKELTLMQSAVAQMEETLDDKLQVTGVSMDAEAETLEEEMASQEEKQTSLEDAFRSQVVTEDEKEQTTEPKKNAQILSMYKEGMSEVEIAKQLGRGLGEVKLVLGLFGEEQAHEV</sequence>
<gene>
    <name evidence="3" type="ORF">H8R94_01345</name>
</gene>
<keyword evidence="2" id="KW-1133">Transmembrane helix</keyword>
<name>A0ABR7GCX8_9FIRM</name>
<dbReference type="EMBL" id="JACOPG010000001">
    <property type="protein sequence ID" value="MBC5685269.1"/>
    <property type="molecule type" value="Genomic_DNA"/>
</dbReference>
<feature type="region of interest" description="Disordered" evidence="1">
    <location>
        <begin position="160"/>
        <end position="194"/>
    </location>
</feature>
<evidence type="ECO:0000256" key="1">
    <source>
        <dbReference type="SAM" id="MobiDB-lite"/>
    </source>
</evidence>
<feature type="transmembrane region" description="Helical" evidence="2">
    <location>
        <begin position="6"/>
        <end position="27"/>
    </location>
</feature>
<dbReference type="Proteomes" id="UP000643810">
    <property type="component" value="Unassembled WGS sequence"/>
</dbReference>
<keyword evidence="2" id="KW-0812">Transmembrane</keyword>
<organism evidence="3 4">
    <name type="scientific">Roseburia lenta</name>
    <dbReference type="NCBI Taxonomy" id="2763061"/>
    <lineage>
        <taxon>Bacteria</taxon>
        <taxon>Bacillati</taxon>
        <taxon>Bacillota</taxon>
        <taxon>Clostridia</taxon>
        <taxon>Lachnospirales</taxon>
        <taxon>Lachnospiraceae</taxon>
        <taxon>Roseburia</taxon>
    </lineage>
</organism>
<protein>
    <submittedName>
        <fullName evidence="3">Uncharacterized protein</fullName>
    </submittedName>
</protein>
<feature type="compositionally biased region" description="Basic and acidic residues" evidence="1">
    <location>
        <begin position="165"/>
        <end position="176"/>
    </location>
</feature>
<evidence type="ECO:0000256" key="2">
    <source>
        <dbReference type="SAM" id="Phobius"/>
    </source>
</evidence>
<dbReference type="Pfam" id="PF19610">
    <property type="entry name" value="DUF6115"/>
    <property type="match status" value="1"/>
</dbReference>
<comment type="caution">
    <text evidence="3">The sequence shown here is derived from an EMBL/GenBank/DDBJ whole genome shotgun (WGS) entry which is preliminary data.</text>
</comment>
<accession>A0ABR7GCX8</accession>
<proteinExistence type="predicted"/>